<reference evidence="2 3" key="1">
    <citation type="submission" date="2020-12" db="EMBL/GenBank/DDBJ databases">
        <title>Comparative genome analysis of fungal antagonists Marinomonas ostreistagni 398 and M. spartinae 468.</title>
        <authorList>
            <person name="Fields J.L."/>
            <person name="Mavrodi O.V."/>
            <person name="Biber P.D."/>
            <person name="Indest K.J."/>
            <person name="Mavrodi D.V."/>
        </authorList>
    </citation>
    <scope>NUCLEOTIDE SEQUENCE [LARGE SCALE GENOMIC DNA]</scope>
    <source>
        <strain evidence="2 3">USM7</strain>
    </source>
</reference>
<feature type="transmembrane region" description="Helical" evidence="1">
    <location>
        <begin position="394"/>
        <end position="415"/>
    </location>
</feature>
<evidence type="ECO:0008006" key="4">
    <source>
        <dbReference type="Google" id="ProtNLM"/>
    </source>
</evidence>
<evidence type="ECO:0000313" key="2">
    <source>
        <dbReference type="EMBL" id="MBJ7550266.1"/>
    </source>
</evidence>
<proteinExistence type="predicted"/>
<feature type="transmembrane region" description="Helical" evidence="1">
    <location>
        <begin position="172"/>
        <end position="192"/>
    </location>
</feature>
<feature type="transmembrane region" description="Helical" evidence="1">
    <location>
        <begin position="295"/>
        <end position="315"/>
    </location>
</feature>
<keyword evidence="1" id="KW-1133">Transmembrane helix</keyword>
<feature type="transmembrane region" description="Helical" evidence="1">
    <location>
        <begin position="116"/>
        <end position="136"/>
    </location>
</feature>
<evidence type="ECO:0000313" key="3">
    <source>
        <dbReference type="Proteomes" id="UP000598488"/>
    </source>
</evidence>
<feature type="transmembrane region" description="Helical" evidence="1">
    <location>
        <begin position="244"/>
        <end position="263"/>
    </location>
</feature>
<accession>A0ABS0ZBD1</accession>
<keyword evidence="3" id="KW-1185">Reference proteome</keyword>
<keyword evidence="1" id="KW-0472">Membrane</keyword>
<dbReference type="Proteomes" id="UP000598488">
    <property type="component" value="Unassembled WGS sequence"/>
</dbReference>
<keyword evidence="1" id="KW-0812">Transmembrane</keyword>
<protein>
    <recommendedName>
        <fullName evidence="4">Glycosyltransferase RgtA/B/C/D-like domain-containing protein</fullName>
    </recommendedName>
</protein>
<feature type="transmembrane region" description="Helical" evidence="1">
    <location>
        <begin position="327"/>
        <end position="349"/>
    </location>
</feature>
<comment type="caution">
    <text evidence="2">The sequence shown here is derived from an EMBL/GenBank/DDBJ whole genome shotgun (WGS) entry which is preliminary data.</text>
</comment>
<gene>
    <name evidence="2" type="ORF">JHD44_06205</name>
</gene>
<organism evidence="2 3">
    <name type="scientific">Marinomonas ostreistagni</name>
    <dbReference type="NCBI Taxonomy" id="359209"/>
    <lineage>
        <taxon>Bacteria</taxon>
        <taxon>Pseudomonadati</taxon>
        <taxon>Pseudomonadota</taxon>
        <taxon>Gammaproteobacteria</taxon>
        <taxon>Oceanospirillales</taxon>
        <taxon>Oceanospirillaceae</taxon>
        <taxon>Marinomonas</taxon>
    </lineage>
</organism>
<evidence type="ECO:0000256" key="1">
    <source>
        <dbReference type="SAM" id="Phobius"/>
    </source>
</evidence>
<name>A0ABS0ZBD1_9GAMM</name>
<dbReference type="EMBL" id="JAEMUH010000005">
    <property type="protein sequence ID" value="MBJ7550266.1"/>
    <property type="molecule type" value="Genomic_DNA"/>
</dbReference>
<feature type="transmembrane region" description="Helical" evidence="1">
    <location>
        <begin position="361"/>
        <end position="382"/>
    </location>
</feature>
<sequence>MEFLERKQNLLVVLCLVILLGLGLRIYSGLQKSYFFHDGIFTLELINGPEWAKERTNENNYNRVISGRVFLDDMTMSEEEKFDYSFNKVLKYADVHPPFYYWVLHPFQALIADGEVSWWPGLILNFLCYIASSILIFKIVRFFVREKFFSLFPVAFFSCSPAMISSDMLLRMYSLFGMLSLAFIYVSFLFFIGRRSRVLIVSIFLSCTLGALTHHYFIVLAFFVFLLLAIGYIANKRYSDLVDYIKILSVSALCYLITWHVVFEQVFSSKLSNTIFESFGKKSNFIEMLAMTNNYLFSGLLLQFLCFFVLAYLWAKKDGSKLYFYGYRGYLFASLFISAISFYTIVFLTQPFSILNGSYRYFYVPSVLMICFLGVFLSKILVGIQTSYIKKISISLLVFIFFAVNFDIGNVSYLYRDNAKEGDLLYDFKNDDYPVIIKLRDEWKSTIFDESQKDWIIVNLMPYLHNKSKVYIINDKDLNENKFSKILSELDILENDDFYVITSNQPKFLSILEDVIGKASSEKVIRYNKVLKYKL</sequence>
<feature type="transmembrane region" description="Helical" evidence="1">
    <location>
        <begin position="199"/>
        <end position="232"/>
    </location>
</feature>
<dbReference type="RefSeq" id="WP_199461902.1">
    <property type="nucleotide sequence ID" value="NZ_JAEMUH010000005.1"/>
</dbReference>